<dbReference type="InterPro" id="IPR003594">
    <property type="entry name" value="HATPase_dom"/>
</dbReference>
<evidence type="ECO:0000256" key="2">
    <source>
        <dbReference type="ARBA" id="ARBA00004370"/>
    </source>
</evidence>
<comment type="subcellular location">
    <subcellularLocation>
        <location evidence="2">Membrane</location>
    </subcellularLocation>
</comment>
<comment type="caution">
    <text evidence="14">The sequence shown here is derived from an EMBL/GenBank/DDBJ whole genome shotgun (WGS) entry which is preliminary data.</text>
</comment>
<dbReference type="InterPro" id="IPR036890">
    <property type="entry name" value="HATPase_C_sf"/>
</dbReference>
<keyword evidence="9" id="KW-0902">Two-component regulatory system</keyword>
<reference evidence="14 15" key="1">
    <citation type="submission" date="2019-06" db="EMBL/GenBank/DDBJ databases">
        <authorList>
            <person name="Lee I."/>
            <person name="Jang G.I."/>
            <person name="Hwang C.Y."/>
        </authorList>
    </citation>
    <scope>NUCLEOTIDE SEQUENCE [LARGE SCALE GENOMIC DNA]</scope>
    <source>
        <strain evidence="14 15">PAMC 28131</strain>
    </source>
</reference>
<dbReference type="InterPro" id="IPR050428">
    <property type="entry name" value="TCS_sensor_his_kinase"/>
</dbReference>
<evidence type="ECO:0000256" key="10">
    <source>
        <dbReference type="ARBA" id="ARBA00023136"/>
    </source>
</evidence>
<feature type="transmembrane region" description="Helical" evidence="11">
    <location>
        <begin position="180"/>
        <end position="203"/>
    </location>
</feature>
<evidence type="ECO:0000313" key="15">
    <source>
        <dbReference type="Proteomes" id="UP000319897"/>
    </source>
</evidence>
<gene>
    <name evidence="14" type="ORF">FJQ54_03715</name>
</gene>
<keyword evidence="6 11" id="KW-0812">Transmembrane</keyword>
<comment type="catalytic activity">
    <reaction evidence="1">
        <text>ATP + protein L-histidine = ADP + protein N-phospho-L-histidine.</text>
        <dbReference type="EC" id="2.7.13.3"/>
    </reaction>
</comment>
<dbReference type="EC" id="2.7.13.3" evidence="3"/>
<dbReference type="Pfam" id="PF02518">
    <property type="entry name" value="HATPase_c"/>
    <property type="match status" value="1"/>
</dbReference>
<feature type="domain" description="HAMP" evidence="13">
    <location>
        <begin position="200"/>
        <end position="252"/>
    </location>
</feature>
<organism evidence="14 15">
    <name type="scientific">Sandaracinobacter neustonicus</name>
    <dbReference type="NCBI Taxonomy" id="1715348"/>
    <lineage>
        <taxon>Bacteria</taxon>
        <taxon>Pseudomonadati</taxon>
        <taxon>Pseudomonadota</taxon>
        <taxon>Alphaproteobacteria</taxon>
        <taxon>Sphingomonadales</taxon>
        <taxon>Sphingosinicellaceae</taxon>
        <taxon>Sandaracinobacter</taxon>
    </lineage>
</organism>
<dbReference type="Gene3D" id="1.10.287.130">
    <property type="match status" value="1"/>
</dbReference>
<accession>A0A501XV27</accession>
<dbReference type="EMBL" id="VFSU01000011">
    <property type="protein sequence ID" value="TPE63957.1"/>
    <property type="molecule type" value="Genomic_DNA"/>
</dbReference>
<keyword evidence="15" id="KW-1185">Reference proteome</keyword>
<dbReference type="GO" id="GO:0000160">
    <property type="term" value="P:phosphorelay signal transduction system"/>
    <property type="evidence" value="ECO:0007669"/>
    <property type="project" value="UniProtKB-KW"/>
</dbReference>
<evidence type="ECO:0000256" key="3">
    <source>
        <dbReference type="ARBA" id="ARBA00012438"/>
    </source>
</evidence>
<keyword evidence="4" id="KW-0597">Phosphoprotein</keyword>
<evidence type="ECO:0000256" key="1">
    <source>
        <dbReference type="ARBA" id="ARBA00000085"/>
    </source>
</evidence>
<dbReference type="InterPro" id="IPR004358">
    <property type="entry name" value="Sig_transdc_His_kin-like_C"/>
</dbReference>
<dbReference type="PROSITE" id="PS50885">
    <property type="entry name" value="HAMP"/>
    <property type="match status" value="1"/>
</dbReference>
<feature type="domain" description="Histidine kinase" evidence="12">
    <location>
        <begin position="260"/>
        <end position="464"/>
    </location>
</feature>
<feature type="transmembrane region" description="Helical" evidence="11">
    <location>
        <begin position="24"/>
        <end position="43"/>
    </location>
</feature>
<protein>
    <recommendedName>
        <fullName evidence="3">histidine kinase</fullName>
        <ecNumber evidence="3">2.7.13.3</ecNumber>
    </recommendedName>
</protein>
<dbReference type="Gene3D" id="3.30.565.10">
    <property type="entry name" value="Histidine kinase-like ATPase, C-terminal domain"/>
    <property type="match status" value="1"/>
</dbReference>
<evidence type="ECO:0000259" key="12">
    <source>
        <dbReference type="PROSITE" id="PS50109"/>
    </source>
</evidence>
<dbReference type="OrthoDB" id="9809567at2"/>
<dbReference type="SUPFAM" id="SSF55874">
    <property type="entry name" value="ATPase domain of HSP90 chaperone/DNA topoisomerase II/histidine kinase"/>
    <property type="match status" value="1"/>
</dbReference>
<evidence type="ECO:0000256" key="4">
    <source>
        <dbReference type="ARBA" id="ARBA00022553"/>
    </source>
</evidence>
<evidence type="ECO:0000256" key="8">
    <source>
        <dbReference type="ARBA" id="ARBA00022989"/>
    </source>
</evidence>
<keyword evidence="10 11" id="KW-0472">Membrane</keyword>
<dbReference type="SMART" id="SM00387">
    <property type="entry name" value="HATPase_c"/>
    <property type="match status" value="1"/>
</dbReference>
<dbReference type="Proteomes" id="UP000319897">
    <property type="component" value="Unassembled WGS sequence"/>
</dbReference>
<proteinExistence type="predicted"/>
<dbReference type="RefSeq" id="WP_140926966.1">
    <property type="nucleotide sequence ID" value="NZ_VFSU01000011.1"/>
</dbReference>
<evidence type="ECO:0000259" key="13">
    <source>
        <dbReference type="PROSITE" id="PS50885"/>
    </source>
</evidence>
<dbReference type="AlphaFoldDB" id="A0A501XV27"/>
<keyword evidence="5" id="KW-0808">Transferase</keyword>
<dbReference type="InterPro" id="IPR003660">
    <property type="entry name" value="HAMP_dom"/>
</dbReference>
<dbReference type="GO" id="GO:0005886">
    <property type="term" value="C:plasma membrane"/>
    <property type="evidence" value="ECO:0007669"/>
    <property type="project" value="TreeGrafter"/>
</dbReference>
<dbReference type="GO" id="GO:0004673">
    <property type="term" value="F:protein histidine kinase activity"/>
    <property type="evidence" value="ECO:0007669"/>
    <property type="project" value="UniProtKB-EC"/>
</dbReference>
<dbReference type="PRINTS" id="PR00344">
    <property type="entry name" value="BCTRLSENSOR"/>
</dbReference>
<dbReference type="PROSITE" id="PS50109">
    <property type="entry name" value="HIS_KIN"/>
    <property type="match status" value="1"/>
</dbReference>
<keyword evidence="7 14" id="KW-0418">Kinase</keyword>
<dbReference type="PANTHER" id="PTHR45436:SF5">
    <property type="entry name" value="SENSOR HISTIDINE KINASE TRCS"/>
    <property type="match status" value="1"/>
</dbReference>
<evidence type="ECO:0000313" key="14">
    <source>
        <dbReference type="EMBL" id="TPE63957.1"/>
    </source>
</evidence>
<evidence type="ECO:0000256" key="9">
    <source>
        <dbReference type="ARBA" id="ARBA00023012"/>
    </source>
</evidence>
<sequence length="470" mass="50791">MASAAPDSPASLLRRSPGSISRRLLVAATIWIAALIALGGLALDRIVTGTIVRNFDAQLSVALPAMIAAAELDPFGDVRFNRQPVDPRFNEPYSGLYWQVAAEGHLPFRSRSLWDRELPADFTVSCVEPCVSRSGNFRNEPLRIVERDGIIPGSPVVWRFQVSQSTEQLDAQVRDVRRTLWLSLGVLGAGMLALAVLQATYGLMPLRRVSAAMAAIRAGRMSRAPTDDVPPEISPLVHELNALLDHNEKAAEDARMHAGNLAHALKTPMSVLTNEAAANSPDLAQAVVRELSTMRRHIDHHLARARAMGRRTASTARAEVWPSLQRLVNAIERIYAEKGVVIDIAGDRQACFRGERQDLEELAGNLIDNAAKYGGGRVFVTVSQDEGNPGFVSIVVEDDGQGIPVKLRESMFERGARLDTGKPGTGLGLAIVRDVADIYGGSIRLSESEDLGGLMAILRLPACPSSDKAG</sequence>
<keyword evidence="8 11" id="KW-1133">Transmembrane helix</keyword>
<evidence type="ECO:0000256" key="11">
    <source>
        <dbReference type="SAM" id="Phobius"/>
    </source>
</evidence>
<evidence type="ECO:0000256" key="6">
    <source>
        <dbReference type="ARBA" id="ARBA00022692"/>
    </source>
</evidence>
<evidence type="ECO:0000256" key="5">
    <source>
        <dbReference type="ARBA" id="ARBA00022679"/>
    </source>
</evidence>
<dbReference type="PANTHER" id="PTHR45436">
    <property type="entry name" value="SENSOR HISTIDINE KINASE YKOH"/>
    <property type="match status" value="1"/>
</dbReference>
<dbReference type="InterPro" id="IPR005467">
    <property type="entry name" value="His_kinase_dom"/>
</dbReference>
<name>A0A501XV27_9SPHN</name>
<evidence type="ECO:0000256" key="7">
    <source>
        <dbReference type="ARBA" id="ARBA00022777"/>
    </source>
</evidence>